<proteinExistence type="predicted"/>
<evidence type="ECO:0000313" key="2">
    <source>
        <dbReference type="EMBL" id="TNN33582.1"/>
    </source>
</evidence>
<sequence length="163" mass="17384">MVYTRDARSSTPAFHDFRAVARSPDVTAVKLRLSTCRRCQEHQTRRCFMILNDRSGGVGHKRINCPQKGARWGKQPGGAREETGGGREKAGGAREETGGGRKEAGGAREETGGGREKAGGAREETGGSRKEAGGAREETGGSRKEAGGAREETGTGRKRRGKE</sequence>
<evidence type="ECO:0000256" key="1">
    <source>
        <dbReference type="SAM" id="MobiDB-lite"/>
    </source>
</evidence>
<dbReference type="AlphaFoldDB" id="A0A4Z2EZC5"/>
<organism evidence="2 3">
    <name type="scientific">Liparis tanakae</name>
    <name type="common">Tanaka's snailfish</name>
    <dbReference type="NCBI Taxonomy" id="230148"/>
    <lineage>
        <taxon>Eukaryota</taxon>
        <taxon>Metazoa</taxon>
        <taxon>Chordata</taxon>
        <taxon>Craniata</taxon>
        <taxon>Vertebrata</taxon>
        <taxon>Euteleostomi</taxon>
        <taxon>Actinopterygii</taxon>
        <taxon>Neopterygii</taxon>
        <taxon>Teleostei</taxon>
        <taxon>Neoteleostei</taxon>
        <taxon>Acanthomorphata</taxon>
        <taxon>Eupercaria</taxon>
        <taxon>Perciformes</taxon>
        <taxon>Cottioidei</taxon>
        <taxon>Cottales</taxon>
        <taxon>Liparidae</taxon>
        <taxon>Liparis</taxon>
    </lineage>
</organism>
<dbReference type="EMBL" id="SRLO01002196">
    <property type="protein sequence ID" value="TNN33582.1"/>
    <property type="molecule type" value="Genomic_DNA"/>
</dbReference>
<protein>
    <submittedName>
        <fullName evidence="2">Uncharacterized protein</fullName>
    </submittedName>
</protein>
<accession>A0A4Z2EZC5</accession>
<comment type="caution">
    <text evidence="2">The sequence shown here is derived from an EMBL/GenBank/DDBJ whole genome shotgun (WGS) entry which is preliminary data.</text>
</comment>
<feature type="compositionally biased region" description="Basic and acidic residues" evidence="1">
    <location>
        <begin position="79"/>
        <end position="155"/>
    </location>
</feature>
<reference evidence="2 3" key="1">
    <citation type="submission" date="2019-03" db="EMBL/GenBank/DDBJ databases">
        <title>First draft genome of Liparis tanakae, snailfish: a comprehensive survey of snailfish specific genes.</title>
        <authorList>
            <person name="Kim W."/>
            <person name="Song I."/>
            <person name="Jeong J.-H."/>
            <person name="Kim D."/>
            <person name="Kim S."/>
            <person name="Ryu S."/>
            <person name="Song J.Y."/>
            <person name="Lee S.K."/>
        </authorList>
    </citation>
    <scope>NUCLEOTIDE SEQUENCE [LARGE SCALE GENOMIC DNA]</scope>
    <source>
        <tissue evidence="2">Muscle</tissue>
    </source>
</reference>
<gene>
    <name evidence="2" type="ORF">EYF80_056256</name>
</gene>
<dbReference type="Proteomes" id="UP000314294">
    <property type="component" value="Unassembled WGS sequence"/>
</dbReference>
<keyword evidence="3" id="KW-1185">Reference proteome</keyword>
<name>A0A4Z2EZC5_9TELE</name>
<feature type="region of interest" description="Disordered" evidence="1">
    <location>
        <begin position="55"/>
        <end position="163"/>
    </location>
</feature>
<evidence type="ECO:0000313" key="3">
    <source>
        <dbReference type="Proteomes" id="UP000314294"/>
    </source>
</evidence>